<reference evidence="1" key="1">
    <citation type="submission" date="2020-05" db="EMBL/GenBank/DDBJ databases">
        <authorList>
            <person name="Chiriac C."/>
            <person name="Salcher M."/>
            <person name="Ghai R."/>
            <person name="Kavagutti S V."/>
        </authorList>
    </citation>
    <scope>NUCLEOTIDE SEQUENCE</scope>
</reference>
<dbReference type="PANTHER" id="PTHR35802:SF1">
    <property type="entry name" value="PROTEASE SYNTHASE AND SPORULATION PROTEIN PAI 2"/>
    <property type="match status" value="1"/>
</dbReference>
<dbReference type="EMBL" id="CAEZVN010000008">
    <property type="protein sequence ID" value="CAB4625499.1"/>
    <property type="molecule type" value="Genomic_DNA"/>
</dbReference>
<proteinExistence type="predicted"/>
<dbReference type="PANTHER" id="PTHR35802">
    <property type="entry name" value="PROTEASE SYNTHASE AND SPORULATION PROTEIN PAI 2"/>
    <property type="match status" value="1"/>
</dbReference>
<dbReference type="Gene3D" id="2.30.110.10">
    <property type="entry name" value="Electron Transport, Fmn-binding Protein, Chain A"/>
    <property type="match status" value="1"/>
</dbReference>
<evidence type="ECO:0000313" key="1">
    <source>
        <dbReference type="EMBL" id="CAB4625499.1"/>
    </source>
</evidence>
<dbReference type="InterPro" id="IPR012349">
    <property type="entry name" value="Split_barrel_FMN-bd"/>
</dbReference>
<dbReference type="Pfam" id="PF04299">
    <property type="entry name" value="FMN_bind_2"/>
    <property type="match status" value="1"/>
</dbReference>
<gene>
    <name evidence="1" type="ORF">UFOPK2001_00180</name>
</gene>
<organism evidence="1">
    <name type="scientific">freshwater metagenome</name>
    <dbReference type="NCBI Taxonomy" id="449393"/>
    <lineage>
        <taxon>unclassified sequences</taxon>
        <taxon>metagenomes</taxon>
        <taxon>ecological metagenomes</taxon>
    </lineage>
</organism>
<dbReference type="AlphaFoldDB" id="A0A6J6IM95"/>
<sequence length="211" mass="23412">MLIHSFDAGKSETEWRDWIDQGGKFGTLVVSGETGQAPIVVPTHFVLQNDKILLHLHKANDAIPHLRNGSKVSLSVIGDFAYIPSHWRAKDPANPQDGVPTSYYAAVNFECIPTVIDDADGKVNILKQTMVYFQPDGGYATISADEDPYGHYIPVITGVELQIVKVDAKFKYDDHKSVEFREHIIEELQSRGGAQDFGAAAQQHRRLIQNG</sequence>
<dbReference type="SUPFAM" id="SSF50475">
    <property type="entry name" value="FMN-binding split barrel"/>
    <property type="match status" value="1"/>
</dbReference>
<accession>A0A6J6IM95</accession>
<dbReference type="InterPro" id="IPR007396">
    <property type="entry name" value="TR_PAI2-type"/>
</dbReference>
<name>A0A6J6IM95_9ZZZZ</name>
<protein>
    <submittedName>
        <fullName evidence="1">Unannotated protein</fullName>
    </submittedName>
</protein>